<evidence type="ECO:0000313" key="2">
    <source>
        <dbReference type="EMBL" id="OEU16062.1"/>
    </source>
</evidence>
<evidence type="ECO:0000313" key="3">
    <source>
        <dbReference type="Proteomes" id="UP000095751"/>
    </source>
</evidence>
<feature type="region of interest" description="Disordered" evidence="1">
    <location>
        <begin position="156"/>
        <end position="178"/>
    </location>
</feature>
<protein>
    <submittedName>
        <fullName evidence="2">Uncharacterized protein</fullName>
    </submittedName>
</protein>
<organism evidence="2 3">
    <name type="scientific">Fragilariopsis cylindrus CCMP1102</name>
    <dbReference type="NCBI Taxonomy" id="635003"/>
    <lineage>
        <taxon>Eukaryota</taxon>
        <taxon>Sar</taxon>
        <taxon>Stramenopiles</taxon>
        <taxon>Ochrophyta</taxon>
        <taxon>Bacillariophyta</taxon>
        <taxon>Bacillariophyceae</taxon>
        <taxon>Bacillariophycidae</taxon>
        <taxon>Bacillariales</taxon>
        <taxon>Bacillariaceae</taxon>
        <taxon>Fragilariopsis</taxon>
    </lineage>
</organism>
<gene>
    <name evidence="2" type="ORF">FRACYDRAFT_238648</name>
</gene>
<dbReference type="EMBL" id="KV784358">
    <property type="protein sequence ID" value="OEU16062.1"/>
    <property type="molecule type" value="Genomic_DNA"/>
</dbReference>
<reference evidence="2 3" key="1">
    <citation type="submission" date="2016-09" db="EMBL/GenBank/DDBJ databases">
        <title>Extensive genetic diversity and differential bi-allelic expression allows diatom success in the polar Southern Ocean.</title>
        <authorList>
            <consortium name="DOE Joint Genome Institute"/>
            <person name="Mock T."/>
            <person name="Otillar R.P."/>
            <person name="Strauss J."/>
            <person name="Dupont C."/>
            <person name="Frickenhaus S."/>
            <person name="Maumus F."/>
            <person name="Mcmullan M."/>
            <person name="Sanges R."/>
            <person name="Schmutz J."/>
            <person name="Toseland A."/>
            <person name="Valas R."/>
            <person name="Veluchamy A."/>
            <person name="Ward B.J."/>
            <person name="Allen A."/>
            <person name="Barry K."/>
            <person name="Falciatore A."/>
            <person name="Ferrante M."/>
            <person name="Fortunato A.E."/>
            <person name="Gloeckner G."/>
            <person name="Gruber A."/>
            <person name="Hipkin R."/>
            <person name="Janech M."/>
            <person name="Kroth P."/>
            <person name="Leese F."/>
            <person name="Lindquist E."/>
            <person name="Lyon B.R."/>
            <person name="Martin J."/>
            <person name="Mayer C."/>
            <person name="Parker M."/>
            <person name="Quesneville H."/>
            <person name="Raymond J."/>
            <person name="Uhlig C."/>
            <person name="Valentin K.U."/>
            <person name="Worden A.Z."/>
            <person name="Armbrust E.V."/>
            <person name="Bowler C."/>
            <person name="Green B."/>
            <person name="Moulton V."/>
            <person name="Van Oosterhout C."/>
            <person name="Grigoriev I."/>
        </authorList>
    </citation>
    <scope>NUCLEOTIDE SEQUENCE [LARGE SCALE GENOMIC DNA]</scope>
    <source>
        <strain evidence="2 3">CCMP1102</strain>
    </source>
</reference>
<accession>A0A1E7FCZ8</accession>
<keyword evidence="3" id="KW-1185">Reference proteome</keyword>
<feature type="compositionally biased region" description="Low complexity" evidence="1">
    <location>
        <begin position="161"/>
        <end position="170"/>
    </location>
</feature>
<proteinExistence type="predicted"/>
<evidence type="ECO:0000256" key="1">
    <source>
        <dbReference type="SAM" id="MobiDB-lite"/>
    </source>
</evidence>
<feature type="compositionally biased region" description="Acidic residues" evidence="1">
    <location>
        <begin position="229"/>
        <end position="239"/>
    </location>
</feature>
<dbReference type="Proteomes" id="UP000095751">
    <property type="component" value="Unassembled WGS sequence"/>
</dbReference>
<dbReference type="OrthoDB" id="46826at2759"/>
<dbReference type="AlphaFoldDB" id="A0A1E7FCZ8"/>
<dbReference type="KEGG" id="fcy:FRACYDRAFT_238648"/>
<dbReference type="InParanoid" id="A0A1E7FCZ8"/>
<name>A0A1E7FCZ8_9STRA</name>
<feature type="region of interest" description="Disordered" evidence="1">
    <location>
        <begin position="223"/>
        <end position="248"/>
    </location>
</feature>
<sequence>MDGSHLNPLGIEYNEVLFPGRLLLLRVVFVNNIDTFPRILPTTPILLKQQRNTCISCSNGSDYSEDETSSSSSSYAAIQECASQVVVGRAVIDHSAANEYVRSHYNQTRYFGGGDNSKDDKVFECIYNARELQARYKNEKAMLDDNGIALLKLSPLPTTKQQRQQQQQQQYKDDESMKFPDLEDIKKSYLPELDKIIYSLFPSEKILMHCFWNPMIRGESYEISQRGSDDDEDDGDGDDNNIPTANIAPMSHIDTDVGAYESIHDLLNIISKNKVERSTLETTTTTTTTTEYYDNNNSMNMKDIADAIIDGKKRFVILNFWRNMGTTPVVRSPLSILSTRYYNNNTAFPDANPDMDESKWYIFPNTTQDEVIAFYQYDRVISQPSDLWHCAVSIVQKQRSSDDDDDDDDGINMENDDLLLPPRTSFDIRAFIVLDENVPVELDRFTPNRSRPILSFEESGCFCDEQAAKKKINKSTDK</sequence>